<dbReference type="AlphaFoldDB" id="A0AAU9N8P8"/>
<evidence type="ECO:0000313" key="2">
    <source>
        <dbReference type="EMBL" id="CAH1434432.1"/>
    </source>
</evidence>
<protein>
    <submittedName>
        <fullName evidence="2">Uncharacterized protein</fullName>
    </submittedName>
</protein>
<accession>A0AAU9N8P8</accession>
<name>A0AAU9N8P8_9ASTR</name>
<reference evidence="2 3" key="1">
    <citation type="submission" date="2022-01" db="EMBL/GenBank/DDBJ databases">
        <authorList>
            <person name="Xiong W."/>
            <person name="Schranz E."/>
        </authorList>
    </citation>
    <scope>NUCLEOTIDE SEQUENCE [LARGE SCALE GENOMIC DNA]</scope>
</reference>
<sequence length="143" mass="16285">MRNIYGFKAEDHWHAIANGVYHKGTVQESDIQSPIHHLLHRLITNTINERQEGDRCPTIDVFFLWVLTSNDVYADLPFHLAEFLVVRAAKDRRGSPLYCGMLITRLARGFSIPEDTPRQRVPSRGRQRGNEAGADEPPVVPEV</sequence>
<evidence type="ECO:0000256" key="1">
    <source>
        <dbReference type="SAM" id="MobiDB-lite"/>
    </source>
</evidence>
<proteinExistence type="predicted"/>
<gene>
    <name evidence="2" type="ORF">LVIROSA_LOCUS20952</name>
</gene>
<organism evidence="2 3">
    <name type="scientific">Lactuca virosa</name>
    <dbReference type="NCBI Taxonomy" id="75947"/>
    <lineage>
        <taxon>Eukaryota</taxon>
        <taxon>Viridiplantae</taxon>
        <taxon>Streptophyta</taxon>
        <taxon>Embryophyta</taxon>
        <taxon>Tracheophyta</taxon>
        <taxon>Spermatophyta</taxon>
        <taxon>Magnoliopsida</taxon>
        <taxon>eudicotyledons</taxon>
        <taxon>Gunneridae</taxon>
        <taxon>Pentapetalae</taxon>
        <taxon>asterids</taxon>
        <taxon>campanulids</taxon>
        <taxon>Asterales</taxon>
        <taxon>Asteraceae</taxon>
        <taxon>Cichorioideae</taxon>
        <taxon>Cichorieae</taxon>
        <taxon>Lactucinae</taxon>
        <taxon>Lactuca</taxon>
    </lineage>
</organism>
<feature type="region of interest" description="Disordered" evidence="1">
    <location>
        <begin position="113"/>
        <end position="143"/>
    </location>
</feature>
<comment type="caution">
    <text evidence="2">The sequence shown here is derived from an EMBL/GenBank/DDBJ whole genome shotgun (WGS) entry which is preliminary data.</text>
</comment>
<dbReference type="EMBL" id="CAKMRJ010003557">
    <property type="protein sequence ID" value="CAH1434432.1"/>
    <property type="molecule type" value="Genomic_DNA"/>
</dbReference>
<dbReference type="Proteomes" id="UP001157418">
    <property type="component" value="Unassembled WGS sequence"/>
</dbReference>
<keyword evidence="3" id="KW-1185">Reference proteome</keyword>
<evidence type="ECO:0000313" key="3">
    <source>
        <dbReference type="Proteomes" id="UP001157418"/>
    </source>
</evidence>